<dbReference type="EMBL" id="FZOT01000010">
    <property type="protein sequence ID" value="SNS95875.1"/>
    <property type="molecule type" value="Genomic_DNA"/>
</dbReference>
<dbReference type="AlphaFoldDB" id="A0A239IQP7"/>
<proteinExistence type="predicted"/>
<evidence type="ECO:0000313" key="2">
    <source>
        <dbReference type="Proteomes" id="UP000198284"/>
    </source>
</evidence>
<reference evidence="1 2" key="1">
    <citation type="submission" date="2017-06" db="EMBL/GenBank/DDBJ databases">
        <authorList>
            <person name="Kim H.J."/>
            <person name="Triplett B.A."/>
        </authorList>
    </citation>
    <scope>NUCLEOTIDE SEQUENCE [LARGE SCALE GENOMIC DNA]</scope>
    <source>
        <strain evidence="1 2">U15</strain>
    </source>
</reference>
<gene>
    <name evidence="1" type="ORF">SAMN06265795_11072</name>
</gene>
<protein>
    <submittedName>
        <fullName evidence="1">Uncharacterized protein</fullName>
    </submittedName>
</protein>
<organism evidence="1 2">
    <name type="scientific">Noviherbaspirillum humi</name>
    <dbReference type="NCBI Taxonomy" id="1688639"/>
    <lineage>
        <taxon>Bacteria</taxon>
        <taxon>Pseudomonadati</taxon>
        <taxon>Pseudomonadota</taxon>
        <taxon>Betaproteobacteria</taxon>
        <taxon>Burkholderiales</taxon>
        <taxon>Oxalobacteraceae</taxon>
        <taxon>Noviherbaspirillum</taxon>
    </lineage>
</organism>
<dbReference type="Proteomes" id="UP000198284">
    <property type="component" value="Unassembled WGS sequence"/>
</dbReference>
<evidence type="ECO:0000313" key="1">
    <source>
        <dbReference type="EMBL" id="SNS95875.1"/>
    </source>
</evidence>
<sequence length="84" mass="9488">MFLARESGPYYRRYWIRASVTLVRPVIGHAYLLTKTKVYNGDPRNALRPLLYSQARLNSDDTLEVLTSAERAALCAIEAIACGR</sequence>
<name>A0A239IQP7_9BURK</name>
<accession>A0A239IQP7</accession>
<keyword evidence="2" id="KW-1185">Reference proteome</keyword>
<dbReference type="RefSeq" id="WP_089400138.1">
    <property type="nucleotide sequence ID" value="NZ_FZOT01000010.1"/>
</dbReference>